<evidence type="ECO:0008006" key="3">
    <source>
        <dbReference type="Google" id="ProtNLM"/>
    </source>
</evidence>
<evidence type="ECO:0000313" key="2">
    <source>
        <dbReference type="Proteomes" id="UP000030428"/>
    </source>
</evidence>
<dbReference type="AlphaFoldDB" id="A0A0A6PFC1"/>
<dbReference type="Proteomes" id="UP000030428">
    <property type="component" value="Unassembled WGS sequence"/>
</dbReference>
<evidence type="ECO:0000313" key="1">
    <source>
        <dbReference type="EMBL" id="KHD08959.1"/>
    </source>
</evidence>
<organism evidence="1 2">
    <name type="scientific">Candidatus Thiomargarita nelsonii</name>
    <dbReference type="NCBI Taxonomy" id="1003181"/>
    <lineage>
        <taxon>Bacteria</taxon>
        <taxon>Pseudomonadati</taxon>
        <taxon>Pseudomonadota</taxon>
        <taxon>Gammaproteobacteria</taxon>
        <taxon>Thiotrichales</taxon>
        <taxon>Thiotrichaceae</taxon>
        <taxon>Thiomargarita</taxon>
    </lineage>
</organism>
<keyword evidence="2" id="KW-1185">Reference proteome</keyword>
<sequence length="826" mass="93703">MESKIYFGRGAQDKSWTPNAMESKICSRSHALRGNACIDALRRVISDEVKKKMLRLLTMITCLSLLSATTQAQPMDGSCALHDFKRVMIDKNGTLDTSQGVWVLRQEAPVYPTFDGSNSTSTQAFGEYLLPIKVSKHPDTGVQRVQVKEFGTGTPVGWMEGYDLLCRIKPLQSEKGLDRKVFVKTPTSHDYRLSTVPVYPSFEGPCNGDCEQLARFELYFIFAEDKFHRRYLVLKAHLLKDKPFSEHSSSPMGWVKYDHTIPWDTTLGLRPKDEVDNISAYKKPEEINNPSQKDSVKIAGGNIWYTYPIHIPILDINKAQKYYHAAAPAIGVGVHKAVLSSLKLVDVFFLLDGTASMGPYIKAAGGAAQEIAENLRNDPKFKETSFRFGFRVYRDTYADSSLKECQGGVCEGMPLSAGTCSSNKQASQANWEEFKDKIDDVTETSNDNDDYPEKLFDGLRQTLFDMASCPKRTKLLFVIGDHGDRQQEWPPEITKGLKGMADRVLVFFIQTPNNSSQARHPELYQAVYSAYKKQAYQMLKKTLPPEIQGEAIDDYFLSLDQKQLTTQIVEGVKQYSPSARINEIEQALAGGKSLQEIIDQYIAEGDMPVIYKKWLQDTACPKLGQQCKTPIEHGVVEFYIPIDAEKIQEETWMTENQLMDWLSLLKAFKHLKGLPVQKQRTVFAYLLRKQIQNIIGGYPPTNIVLSEWLAKQRKQVLPMRQDSPLLQYSFDDIRRKIEGCEMSLLINWVSEVRKVLQKVSNDSTQKVAFTPKYPTAISCPLSDKGKKVPESLEFERSVPLGSDDSYRYEHNLYGKTVYWLPVEFLP</sequence>
<comment type="caution">
    <text evidence="1">The sequence shown here is derived from an EMBL/GenBank/DDBJ whole genome shotgun (WGS) entry which is preliminary data.</text>
</comment>
<protein>
    <recommendedName>
        <fullName evidence="3">VWFA domain-containing protein</fullName>
    </recommendedName>
</protein>
<name>A0A0A6PFC1_9GAMM</name>
<dbReference type="Gene3D" id="3.40.50.410">
    <property type="entry name" value="von Willebrand factor, type A domain"/>
    <property type="match status" value="1"/>
</dbReference>
<proteinExistence type="predicted"/>
<dbReference type="EMBL" id="JSZA02000150">
    <property type="protein sequence ID" value="KHD08959.1"/>
    <property type="molecule type" value="Genomic_DNA"/>
</dbReference>
<gene>
    <name evidence="1" type="ORF">PN36_26065</name>
</gene>
<dbReference type="SUPFAM" id="SSF53300">
    <property type="entry name" value="vWA-like"/>
    <property type="match status" value="1"/>
</dbReference>
<dbReference type="InterPro" id="IPR036465">
    <property type="entry name" value="vWFA_dom_sf"/>
</dbReference>
<reference evidence="1 2" key="1">
    <citation type="journal article" date="2016" name="Front. Microbiol.">
        <title>Single-Cell (Meta-)Genomics of a Dimorphic Candidatus Thiomargarita nelsonii Reveals Genomic Plasticity.</title>
        <authorList>
            <person name="Flood B.E."/>
            <person name="Fliss P."/>
            <person name="Jones D.S."/>
            <person name="Dick G.J."/>
            <person name="Jain S."/>
            <person name="Kaster A.K."/>
            <person name="Winkel M."/>
            <person name="Mussmann M."/>
            <person name="Bailey J."/>
        </authorList>
    </citation>
    <scope>NUCLEOTIDE SEQUENCE [LARGE SCALE GENOMIC DNA]</scope>
    <source>
        <strain evidence="1">Hydrate Ridge</strain>
    </source>
</reference>
<accession>A0A0A6PFC1</accession>